<comment type="caution">
    <text evidence="1">The sequence shown here is derived from an EMBL/GenBank/DDBJ whole genome shotgun (WGS) entry which is preliminary data.</text>
</comment>
<accession>A0ACC1D9E8</accession>
<name>A0ACC1D9E8_9NEOP</name>
<reference evidence="1 2" key="1">
    <citation type="journal article" date="2021" name="Front. Genet.">
        <title>Chromosome-Level Genome Assembly Reveals Significant Gene Expansion in the Toll and IMD Signaling Pathways of Dendrolimus kikuchii.</title>
        <authorList>
            <person name="Zhou J."/>
            <person name="Wu P."/>
            <person name="Xiong Z."/>
            <person name="Liu N."/>
            <person name="Zhao N."/>
            <person name="Ji M."/>
            <person name="Qiu Y."/>
            <person name="Yang B."/>
        </authorList>
    </citation>
    <scope>NUCLEOTIDE SEQUENCE [LARGE SCALE GENOMIC DNA]</scope>
    <source>
        <strain evidence="1">Ann1</strain>
    </source>
</reference>
<proteinExistence type="predicted"/>
<dbReference type="EMBL" id="CM034392">
    <property type="protein sequence ID" value="KAJ0180208.1"/>
    <property type="molecule type" value="Genomic_DNA"/>
</dbReference>
<gene>
    <name evidence="1" type="ORF">K1T71_003612</name>
</gene>
<evidence type="ECO:0000313" key="2">
    <source>
        <dbReference type="Proteomes" id="UP000824533"/>
    </source>
</evidence>
<protein>
    <submittedName>
        <fullName evidence="1">Uncharacterized protein</fullName>
    </submittedName>
</protein>
<dbReference type="Proteomes" id="UP000824533">
    <property type="component" value="Linkage Group LG06"/>
</dbReference>
<sequence length="1060" mass="117145">MLTAFTLPSCSLFHTQLSLPYVSVGTSTALSDTRLGEQFRLKRNHRNIGAIDLPSGCLYEGRWFTDGSIVSTKEACLRCVCNRGALACTRRACSRLPEPPPKRCHVLHRKGSCCPELHCPDGVILLEQSASARFENEDYEDGITASANVFPACVEGGTIYAAGSAMSSSTACEQCFCLGGGRRCVRPQCMPTPQDCSARPSPGACCPQRYYCERTSTRPPEERHQYDCQVNGKWIIEGDKVNSIEKTTNCSQCFCLRGVVQCQPLTCAQPLMGCQPLLRPGDCCPHRYHCNHRQGPKTSNLRASFNPYSIQQGTEDMRSTKSKMGLTTKNAFTDKDASLTSTLQQLISTTKVKRKTNELPREVAQLNNFTITSITPKAITSRAEAKATNITPKIGTTKMVSSEVTLNTITSGEGTTEITDKNTEQPEGTIRIMINGTINCTSELSSTSIPSYDNFSDTERINMETQPRIPLIDTSDLDVTFSPNDIITDRSVSNFDENETFTINVTSSLRTNTTVSTKRPTSTVPVSKIVPTSLTESTNSSKKTKEDYDYDYTEPTLPPSLPNLKIIPFVAADAVVDEEAPKADMTYPSLDRNDKFPVYYPNVETKDQVYPTRKADVYNNPTQYPVFVSGKVPHYSVIEHINDMISYSNNNDQEHAPFDGKLPDTNRIMKATTRTFELETPAVNMFSPPQETEGGFVPKDPSLIDDYYAVYSSTSPSSILSVPHLTTSMQLDISKGECTSSEGHRVAEGTSIVVACSECRCLWGEIRCSPRLCPKPLQCTTTLAQDPCCEPLICPQDNDTTEHTISTDKKNITKVYATSSTEAPRTITPPKQTNETRNTTDIKFNKKPNDIHNKEVTNRTNMKMTTTTPKTTQTTSSRPTKKPITYEEDDEEEFSLGSVLKLLLREYETTTLPTITKPPITRPTRKPLPTVAPFIPLPTYTPPKLSVNRIDHLILGESSAISTSTPASLIKVTTRTTPTTRTTTRTTTKIVNDEPKEVHYSSNEVTKSSTISGVPGLLKLAGCNIYGRMYRVGRIITELSTPCQECWCTELGVQCKSLKC</sequence>
<evidence type="ECO:0000313" key="1">
    <source>
        <dbReference type="EMBL" id="KAJ0180208.1"/>
    </source>
</evidence>
<keyword evidence="2" id="KW-1185">Reference proteome</keyword>
<organism evidence="1 2">
    <name type="scientific">Dendrolimus kikuchii</name>
    <dbReference type="NCBI Taxonomy" id="765133"/>
    <lineage>
        <taxon>Eukaryota</taxon>
        <taxon>Metazoa</taxon>
        <taxon>Ecdysozoa</taxon>
        <taxon>Arthropoda</taxon>
        <taxon>Hexapoda</taxon>
        <taxon>Insecta</taxon>
        <taxon>Pterygota</taxon>
        <taxon>Neoptera</taxon>
        <taxon>Endopterygota</taxon>
        <taxon>Lepidoptera</taxon>
        <taxon>Glossata</taxon>
        <taxon>Ditrysia</taxon>
        <taxon>Bombycoidea</taxon>
        <taxon>Lasiocampidae</taxon>
        <taxon>Dendrolimus</taxon>
    </lineage>
</organism>